<organism evidence="1 2">
    <name type="scientific">Brassica oleracea var. oleracea</name>
    <dbReference type="NCBI Taxonomy" id="109376"/>
    <lineage>
        <taxon>Eukaryota</taxon>
        <taxon>Viridiplantae</taxon>
        <taxon>Streptophyta</taxon>
        <taxon>Embryophyta</taxon>
        <taxon>Tracheophyta</taxon>
        <taxon>Spermatophyta</taxon>
        <taxon>Magnoliopsida</taxon>
        <taxon>eudicotyledons</taxon>
        <taxon>Gunneridae</taxon>
        <taxon>Pentapetalae</taxon>
        <taxon>rosids</taxon>
        <taxon>malvids</taxon>
        <taxon>Brassicales</taxon>
        <taxon>Brassicaceae</taxon>
        <taxon>Brassiceae</taxon>
        <taxon>Brassica</taxon>
    </lineage>
</organism>
<proteinExistence type="predicted"/>
<protein>
    <submittedName>
        <fullName evidence="1">Uncharacterized protein</fullName>
    </submittedName>
</protein>
<evidence type="ECO:0000313" key="2">
    <source>
        <dbReference type="Proteomes" id="UP000032141"/>
    </source>
</evidence>
<name>A0A0D2ZW33_BRAOL</name>
<accession>A0A0D2ZW33</accession>
<dbReference type="Proteomes" id="UP000032141">
    <property type="component" value="Unassembled WGS sequence"/>
</dbReference>
<sequence length="141" mass="15881">MKIGDCTIPIELIVLQMATEKRVSLILGTPFLTTVGACIDFSNKKVTLLNVNKVVSKPIKSLMMNFEYCRTIICEKSSIEKIKDEMVVSRKECLDGEYSKEMCDEHLESATKEEVSRVTKAAHGKKKIMKEPHSSPLDMLI</sequence>
<dbReference type="Gramene" id="Bo02368s010.1">
    <property type="protein sequence ID" value="Bo02368s010.1"/>
    <property type="gene ID" value="Bo02368s010"/>
</dbReference>
<keyword evidence="2" id="KW-1185">Reference proteome</keyword>
<dbReference type="EnsemblPlants" id="Bo02368s010.1">
    <property type="protein sequence ID" value="Bo02368s010.1"/>
    <property type="gene ID" value="Bo02368s010"/>
</dbReference>
<dbReference type="AlphaFoldDB" id="A0A0D2ZW33"/>
<dbReference type="Gene3D" id="2.40.70.10">
    <property type="entry name" value="Acid Proteases"/>
    <property type="match status" value="1"/>
</dbReference>
<dbReference type="InterPro" id="IPR021109">
    <property type="entry name" value="Peptidase_aspartic_dom_sf"/>
</dbReference>
<evidence type="ECO:0000313" key="1">
    <source>
        <dbReference type="EnsemblPlants" id="Bo02368s010.1"/>
    </source>
</evidence>
<dbReference type="HOGENOM" id="CLU_1932916_0_0_1"/>
<reference evidence="1" key="1">
    <citation type="journal article" date="2014" name="Genome Biol.">
        <title>Transcriptome and methylome profiling reveals relics of genome dominance in the mesopolyploid Brassica oleracea.</title>
        <authorList>
            <person name="Parkin I.A."/>
            <person name="Koh C."/>
            <person name="Tang H."/>
            <person name="Robinson S.J."/>
            <person name="Kagale S."/>
            <person name="Clarke W.E."/>
            <person name="Town C.D."/>
            <person name="Nixon J."/>
            <person name="Krishnakumar V."/>
            <person name="Bidwell S.L."/>
            <person name="Denoeud F."/>
            <person name="Belcram H."/>
            <person name="Links M.G."/>
            <person name="Just J."/>
            <person name="Clarke C."/>
            <person name="Bender T."/>
            <person name="Huebert T."/>
            <person name="Mason A.S."/>
            <person name="Pires J.C."/>
            <person name="Barker G."/>
            <person name="Moore J."/>
            <person name="Walley P.G."/>
            <person name="Manoli S."/>
            <person name="Batley J."/>
            <person name="Edwards D."/>
            <person name="Nelson M.N."/>
            <person name="Wang X."/>
            <person name="Paterson A.H."/>
            <person name="King G."/>
            <person name="Bancroft I."/>
            <person name="Chalhoub B."/>
            <person name="Sharpe A.G."/>
        </authorList>
    </citation>
    <scope>NUCLEOTIDE SEQUENCE [LARGE SCALE GENOMIC DNA]</scope>
    <source>
        <strain evidence="1">cv. TO1000</strain>
    </source>
</reference>
<reference evidence="1" key="2">
    <citation type="submission" date="2015-06" db="UniProtKB">
        <authorList>
            <consortium name="EnsemblPlants"/>
        </authorList>
    </citation>
    <scope>IDENTIFICATION</scope>
</reference>